<reference evidence="2 3" key="1">
    <citation type="journal article" date="2016" name="Environ. Microbiol.">
        <title>Genomic resolution of a cold subsurface aquifer community provides metabolic insights for novel microbes adapted to high CO concentrations.</title>
        <authorList>
            <person name="Probst A.J."/>
            <person name="Castelle C.J."/>
            <person name="Singh A."/>
            <person name="Brown C.T."/>
            <person name="Anantharaman K."/>
            <person name="Sharon I."/>
            <person name="Hug L.A."/>
            <person name="Burstein D."/>
            <person name="Emerson J.B."/>
            <person name="Thomas B.C."/>
            <person name="Banfield J.F."/>
        </authorList>
    </citation>
    <scope>NUCLEOTIDE SEQUENCE [LARGE SCALE GENOMIC DNA]</scope>
    <source>
        <strain evidence="2">CG1_02_42_45</strain>
    </source>
</reference>
<gene>
    <name evidence="2" type="ORF">AUJ40_01980</name>
</gene>
<organism evidence="2 3">
    <name type="scientific">Candidatus Berkelbacteria bacterium CG1_02_42_45</name>
    <dbReference type="NCBI Taxonomy" id="1805036"/>
    <lineage>
        <taxon>Bacteria</taxon>
        <taxon>Candidatus Berkelbacteria</taxon>
    </lineage>
</organism>
<sequence>MSKMKKLNITEVEYIAFRLAKQHLSFDEPVPDFSTRFPNILESCLAVPFQKFDGKDVYSGLIAKAAMLFYLMIKNHPFQNGNKRIAITTLLVLFYKNGKWIKVDERELYNFAVWVAQSPAKLNDGVIIAIEKFLKDYLIDSK</sequence>
<evidence type="ECO:0000259" key="1">
    <source>
        <dbReference type="PROSITE" id="PS51459"/>
    </source>
</evidence>
<comment type="caution">
    <text evidence="2">The sequence shown here is derived from an EMBL/GenBank/DDBJ whole genome shotgun (WGS) entry which is preliminary data.</text>
</comment>
<dbReference type="InterPro" id="IPR006440">
    <property type="entry name" value="Doc"/>
</dbReference>
<dbReference type="Gene3D" id="1.20.120.1870">
    <property type="entry name" value="Fic/DOC protein, Fido domain"/>
    <property type="match status" value="1"/>
</dbReference>
<dbReference type="InterPro" id="IPR036597">
    <property type="entry name" value="Fido-like_dom_sf"/>
</dbReference>
<protein>
    <recommendedName>
        <fullName evidence="1">Fido domain-containing protein</fullName>
    </recommendedName>
</protein>
<dbReference type="PROSITE" id="PS51459">
    <property type="entry name" value="FIDO"/>
    <property type="match status" value="1"/>
</dbReference>
<dbReference type="Proteomes" id="UP000182753">
    <property type="component" value="Unassembled WGS sequence"/>
</dbReference>
<dbReference type="InterPro" id="IPR053737">
    <property type="entry name" value="Type_II_TA_Toxin"/>
</dbReference>
<evidence type="ECO:0000313" key="2">
    <source>
        <dbReference type="EMBL" id="OIN89415.1"/>
    </source>
</evidence>
<dbReference type="InterPro" id="IPR003812">
    <property type="entry name" value="Fido"/>
</dbReference>
<feature type="domain" description="Fido" evidence="1">
    <location>
        <begin position="1"/>
        <end position="136"/>
    </location>
</feature>
<dbReference type="SUPFAM" id="SSF140931">
    <property type="entry name" value="Fic-like"/>
    <property type="match status" value="1"/>
</dbReference>
<dbReference type="NCBIfam" id="TIGR01550">
    <property type="entry name" value="DOC_P1"/>
    <property type="match status" value="1"/>
</dbReference>
<proteinExistence type="predicted"/>
<dbReference type="EMBL" id="MNUJ01000041">
    <property type="protein sequence ID" value="OIN89415.1"/>
    <property type="molecule type" value="Genomic_DNA"/>
</dbReference>
<dbReference type="GO" id="GO:0016301">
    <property type="term" value="F:kinase activity"/>
    <property type="evidence" value="ECO:0007669"/>
    <property type="project" value="InterPro"/>
</dbReference>
<accession>A0A1J4RR79</accession>
<dbReference type="Pfam" id="PF02661">
    <property type="entry name" value="Fic"/>
    <property type="match status" value="1"/>
</dbReference>
<evidence type="ECO:0000313" key="3">
    <source>
        <dbReference type="Proteomes" id="UP000182753"/>
    </source>
</evidence>
<dbReference type="AlphaFoldDB" id="A0A1J4RR79"/>
<name>A0A1J4RR79_9BACT</name>